<feature type="signal peptide" evidence="1">
    <location>
        <begin position="1"/>
        <end position="23"/>
    </location>
</feature>
<protein>
    <submittedName>
        <fullName evidence="2">I78 family peptidase inhibitor</fullName>
    </submittedName>
</protein>
<evidence type="ECO:0000313" key="3">
    <source>
        <dbReference type="Proteomes" id="UP001367771"/>
    </source>
</evidence>
<dbReference type="RefSeq" id="WP_336545057.1">
    <property type="nucleotide sequence ID" value="NZ_JBBBDM010000003.1"/>
</dbReference>
<keyword evidence="3" id="KW-1185">Reference proteome</keyword>
<organism evidence="2 3">
    <name type="scientific">Sphingomonas kyungheensis</name>
    <dbReference type="NCBI Taxonomy" id="1069987"/>
    <lineage>
        <taxon>Bacteria</taxon>
        <taxon>Pseudomonadati</taxon>
        <taxon>Pseudomonadota</taxon>
        <taxon>Alphaproteobacteria</taxon>
        <taxon>Sphingomonadales</taxon>
        <taxon>Sphingomonadaceae</taxon>
        <taxon>Sphingomonas</taxon>
    </lineage>
</organism>
<dbReference type="PROSITE" id="PS51257">
    <property type="entry name" value="PROKAR_LIPOPROTEIN"/>
    <property type="match status" value="1"/>
</dbReference>
<proteinExistence type="predicted"/>
<sequence>MKRMILMAPVLAPMLTAACATMAPPPPERGPCVVDEAAKMHFAAVKYRERMRGEIEHATHSAVSRIVRPGDMVTQDLRPDRLTILLDDGGLISGLRCG</sequence>
<evidence type="ECO:0000256" key="1">
    <source>
        <dbReference type="SAM" id="SignalP"/>
    </source>
</evidence>
<reference evidence="2 3" key="1">
    <citation type="journal article" date="2013" name="Int. J. Syst. Evol. Microbiol.">
        <title>Sphingomonas kyungheensis sp. nov., a bacterium with ginsenoside-converting activity isolated from soil of a ginseng field.</title>
        <authorList>
            <person name="Son H.M."/>
            <person name="Yang J.E."/>
            <person name="Park Y."/>
            <person name="Han C.K."/>
            <person name="Kim S.G."/>
            <person name="Kook M."/>
            <person name="Yi T.H."/>
        </authorList>
    </citation>
    <scope>NUCLEOTIDE SEQUENCE [LARGE SCALE GENOMIC DNA]</scope>
    <source>
        <strain evidence="2 3">LMG 26582</strain>
    </source>
</reference>
<feature type="chain" id="PRO_5046237764" evidence="1">
    <location>
        <begin position="24"/>
        <end position="98"/>
    </location>
</feature>
<dbReference type="Gene3D" id="3.30.10.10">
    <property type="entry name" value="Trypsin Inhibitor V, subunit A"/>
    <property type="match status" value="1"/>
</dbReference>
<keyword evidence="1" id="KW-0732">Signal</keyword>
<dbReference type="Pfam" id="PF11720">
    <property type="entry name" value="Inhibitor_I78"/>
    <property type="match status" value="1"/>
</dbReference>
<accession>A0ABU8H2G3</accession>
<evidence type="ECO:0000313" key="2">
    <source>
        <dbReference type="EMBL" id="MEI5687187.1"/>
    </source>
</evidence>
<gene>
    <name evidence="2" type="ORF">V8201_08875</name>
</gene>
<dbReference type="Proteomes" id="UP001367771">
    <property type="component" value="Unassembled WGS sequence"/>
</dbReference>
<dbReference type="EMBL" id="JBBBDM010000003">
    <property type="protein sequence ID" value="MEI5687187.1"/>
    <property type="molecule type" value="Genomic_DNA"/>
</dbReference>
<name>A0ABU8H2G3_9SPHN</name>
<dbReference type="InterPro" id="IPR021719">
    <property type="entry name" value="Prot_inh_I78"/>
</dbReference>
<comment type="caution">
    <text evidence="2">The sequence shown here is derived from an EMBL/GenBank/DDBJ whole genome shotgun (WGS) entry which is preliminary data.</text>
</comment>